<proteinExistence type="predicted"/>
<organism evidence="1 2">
    <name type="scientific">Fusobacterium nucleatum subsp. polymorphum</name>
    <name type="common">Fusobacterium polymorphum</name>
    <dbReference type="NCBI Taxonomy" id="76857"/>
    <lineage>
        <taxon>Bacteria</taxon>
        <taxon>Fusobacteriati</taxon>
        <taxon>Fusobacteriota</taxon>
        <taxon>Fusobacteriia</taxon>
        <taxon>Fusobacteriales</taxon>
        <taxon>Fusobacteriaceae</taxon>
        <taxon>Fusobacterium</taxon>
    </lineage>
</organism>
<dbReference type="RefSeq" id="WP_098973585.1">
    <property type="nucleotide sequence ID" value="NZ_CP077110.1"/>
</dbReference>
<dbReference type="Gene3D" id="1.25.40.10">
    <property type="entry name" value="Tetratricopeptide repeat domain"/>
    <property type="match status" value="1"/>
</dbReference>
<accession>A0A2C6BNU4</accession>
<evidence type="ECO:0000313" key="2">
    <source>
        <dbReference type="Proteomes" id="UP000224182"/>
    </source>
</evidence>
<reference evidence="1 2" key="1">
    <citation type="submission" date="2017-06" db="EMBL/GenBank/DDBJ databases">
        <title>Draft genome sequence of Fusobacterium nucleatum subsp. polymorphum KCOM 1271 (=ChDC F305).</title>
        <authorList>
            <person name="Kook J.-K."/>
            <person name="Park S.-N."/>
            <person name="Lim Y.K."/>
            <person name="Roh H."/>
        </authorList>
    </citation>
    <scope>NUCLEOTIDE SEQUENCE [LARGE SCALE GENOMIC DNA]</scope>
    <source>
        <strain evidence="2">KCOM 1271 (ChDC F305)</strain>
    </source>
</reference>
<sequence>MAKLFKEKYNKLPTKYDITSEVNIMLLKGRDLKRIGKYSEAQEIYDKILKDDGASGILYIAMAKNLACNGEYASAIKLFELANKACINEFSIQDENCLYHIEQIKNSNNLEKNFFLQYMKSIAGNPTYELPLEIERVINVWEIFIANNNEKVLELVQENLNNNYIKYEIKEINSKYNRYAIICDKYSPTLIFSVSDNGYESFDKNNICVHDVYLELKNKNEKDKWLEKIQGTKVEDII</sequence>
<dbReference type="Proteomes" id="UP000224182">
    <property type="component" value="Unassembled WGS sequence"/>
</dbReference>
<dbReference type="EMBL" id="NIRN01000001">
    <property type="protein sequence ID" value="PHI05901.1"/>
    <property type="molecule type" value="Genomic_DNA"/>
</dbReference>
<evidence type="ECO:0000313" key="1">
    <source>
        <dbReference type="EMBL" id="PHI05901.1"/>
    </source>
</evidence>
<dbReference type="InterPro" id="IPR011990">
    <property type="entry name" value="TPR-like_helical_dom_sf"/>
</dbReference>
<name>A0A2C6BNU4_FUSNP</name>
<dbReference type="SUPFAM" id="SSF48452">
    <property type="entry name" value="TPR-like"/>
    <property type="match status" value="1"/>
</dbReference>
<gene>
    <name evidence="1" type="ORF">CBG54_01970</name>
</gene>
<dbReference type="AlphaFoldDB" id="A0A2C6BNU4"/>
<comment type="caution">
    <text evidence="1">The sequence shown here is derived from an EMBL/GenBank/DDBJ whole genome shotgun (WGS) entry which is preliminary data.</text>
</comment>
<protein>
    <submittedName>
        <fullName evidence="1">Uncharacterized protein</fullName>
    </submittedName>
</protein>